<accession>A0A2U8E4C9</accession>
<proteinExistence type="predicted"/>
<dbReference type="KEGG" id="elut:CKA38_10820"/>
<keyword evidence="4" id="KW-1185">Reference proteome</keyword>
<dbReference type="InterPro" id="IPR000326">
    <property type="entry name" value="PAP2/HPO"/>
</dbReference>
<evidence type="ECO:0000313" key="3">
    <source>
        <dbReference type="EMBL" id="AWI09676.1"/>
    </source>
</evidence>
<name>A0A2U8E4C9_9BACT</name>
<dbReference type="Proteomes" id="UP000244896">
    <property type="component" value="Chromosome"/>
</dbReference>
<dbReference type="SUPFAM" id="SSF48317">
    <property type="entry name" value="Acid phosphatase/Vanadium-dependent haloperoxidase"/>
    <property type="match status" value="1"/>
</dbReference>
<dbReference type="Pfam" id="PF01569">
    <property type="entry name" value="PAP2"/>
    <property type="match status" value="1"/>
</dbReference>
<gene>
    <name evidence="3" type="ORF">CKA38_10820</name>
</gene>
<evidence type="ECO:0000259" key="2">
    <source>
        <dbReference type="SMART" id="SM00014"/>
    </source>
</evidence>
<sequence>MLHALTSPVCDTTLTRPRLLNIHSDKQSHTPLAQHTSMRKAPVITVIIAFLLAATAGAADQRFLTTDPAAIIAMVPPPPANDSPAGMADLETVLQVQKDRTPAQVARAKRVCAHDSLSMGTQVFGPAFNEKNLPRTIAILTKATNERRPVVRASKRQWDRVRPYDRGLGVDPCVERQDNTSYPSGHSSASALWAVFLGKAMPEYEILFMNDVRETMWCRVIGGVHYPSDTQAGKFIGTIIANEMLRNKQTQDAIKEMRAELLDFLKKNPDAKQRAQALLKKTASK</sequence>
<dbReference type="AlphaFoldDB" id="A0A2U8E4C9"/>
<protein>
    <recommendedName>
        <fullName evidence="2">Phosphatidic acid phosphatase type 2/haloperoxidase domain-containing protein</fullName>
    </recommendedName>
</protein>
<dbReference type="InterPro" id="IPR036938">
    <property type="entry name" value="PAP2/HPO_sf"/>
</dbReference>
<feature type="domain" description="Phosphatidic acid phosphatase type 2/haloperoxidase" evidence="2">
    <location>
        <begin position="135"/>
        <end position="245"/>
    </location>
</feature>
<dbReference type="EMBL" id="CP023004">
    <property type="protein sequence ID" value="AWI09676.1"/>
    <property type="molecule type" value="Genomic_DNA"/>
</dbReference>
<keyword evidence="1" id="KW-0175">Coiled coil</keyword>
<feature type="coiled-coil region" evidence="1">
    <location>
        <begin position="240"/>
        <end position="267"/>
    </location>
</feature>
<dbReference type="Gene3D" id="1.20.144.10">
    <property type="entry name" value="Phosphatidic acid phosphatase type 2/haloperoxidase"/>
    <property type="match status" value="1"/>
</dbReference>
<evidence type="ECO:0000256" key="1">
    <source>
        <dbReference type="SAM" id="Coils"/>
    </source>
</evidence>
<evidence type="ECO:0000313" key="4">
    <source>
        <dbReference type="Proteomes" id="UP000244896"/>
    </source>
</evidence>
<organism evidence="3 4">
    <name type="scientific">Ereboglobus luteus</name>
    <dbReference type="NCBI Taxonomy" id="1796921"/>
    <lineage>
        <taxon>Bacteria</taxon>
        <taxon>Pseudomonadati</taxon>
        <taxon>Verrucomicrobiota</taxon>
        <taxon>Opitutia</taxon>
        <taxon>Opitutales</taxon>
        <taxon>Opitutaceae</taxon>
        <taxon>Ereboglobus</taxon>
    </lineage>
</organism>
<dbReference type="SMART" id="SM00014">
    <property type="entry name" value="acidPPc"/>
    <property type="match status" value="1"/>
</dbReference>
<reference evidence="3 4" key="1">
    <citation type="journal article" date="2018" name="Syst. Appl. Microbiol.">
        <title>Ereboglobus luteus gen. nov. sp. nov. from cockroach guts, and new insights into the oxygen relationship of the genera Opitutus and Didymococcus (Verrucomicrobia: Opitutaceae).</title>
        <authorList>
            <person name="Tegtmeier D."/>
            <person name="Belitz A."/>
            <person name="Radek R."/>
            <person name="Heimerl T."/>
            <person name="Brune A."/>
        </authorList>
    </citation>
    <scope>NUCLEOTIDE SEQUENCE [LARGE SCALE GENOMIC DNA]</scope>
    <source>
        <strain evidence="3 4">Ho45</strain>
    </source>
</reference>